<keyword evidence="2" id="KW-0489">Methyltransferase</keyword>
<gene>
    <name evidence="3" type="primary">bioC_1</name>
    <name evidence="2" type="ORF">BKN37_16320</name>
    <name evidence="3" type="ORF">C1Y40_00767</name>
</gene>
<dbReference type="AlphaFoldDB" id="A0A1S1NH86"/>
<dbReference type="EC" id="2.1.1.197" evidence="3"/>
<organism evidence="2 4">
    <name type="scientific">Mycobacterium talmoniae</name>
    <dbReference type="NCBI Taxonomy" id="1858794"/>
    <lineage>
        <taxon>Bacteria</taxon>
        <taxon>Bacillati</taxon>
        <taxon>Actinomycetota</taxon>
        <taxon>Actinomycetes</taxon>
        <taxon>Mycobacteriales</taxon>
        <taxon>Mycobacteriaceae</taxon>
        <taxon>Mycobacterium</taxon>
    </lineage>
</organism>
<dbReference type="Proteomes" id="UP000238296">
    <property type="component" value="Unassembled WGS sequence"/>
</dbReference>
<dbReference type="PANTHER" id="PTHR43591">
    <property type="entry name" value="METHYLTRANSFERASE"/>
    <property type="match status" value="1"/>
</dbReference>
<dbReference type="SUPFAM" id="SSF53335">
    <property type="entry name" value="S-adenosyl-L-methionine-dependent methyltransferases"/>
    <property type="match status" value="1"/>
</dbReference>
<keyword evidence="2" id="KW-0808">Transferase</keyword>
<dbReference type="RefSeq" id="WP_071027703.1">
    <property type="nucleotide sequence ID" value="NZ_MLQM01000092.1"/>
</dbReference>
<name>A0A1S1NH86_9MYCO</name>
<dbReference type="InterPro" id="IPR029063">
    <property type="entry name" value="SAM-dependent_MTases_sf"/>
</dbReference>
<dbReference type="EMBL" id="PPEA01000108">
    <property type="protein sequence ID" value="PQM49012.1"/>
    <property type="molecule type" value="Genomic_DNA"/>
</dbReference>
<dbReference type="GO" id="GO:0102130">
    <property type="term" value="F:malonyl-CoA methyltransferase activity"/>
    <property type="evidence" value="ECO:0007669"/>
    <property type="project" value="UniProtKB-EC"/>
</dbReference>
<feature type="domain" description="Methyltransferase" evidence="1">
    <location>
        <begin position="54"/>
        <end position="144"/>
    </location>
</feature>
<evidence type="ECO:0000313" key="3">
    <source>
        <dbReference type="EMBL" id="PQM49012.1"/>
    </source>
</evidence>
<protein>
    <submittedName>
        <fullName evidence="2 3">Methyltransferase</fullName>
        <ecNumber evidence="3">2.1.1.197</ecNumber>
    </submittedName>
</protein>
<sequence length="216" mass="23137">MGEPDFLRLTRDGYDRTAGRYADRFQHHLDDKPVDRAMLAAFAGLVTAGDNTRVVDVGCGTGVATAILRGLGVDACGIDLSANMVAEARRRNPGLDFGVGSLTDLELADASVGGVCAWYAIIHLPDAHLPAAFAEFHRVLAPGGLVLLAFQVGDRPRALTEAFGAPVALTFYRRQPDTVAARLTEAGLPVYAQLVRQPDDDTESTPHAYLIARKPR</sequence>
<comment type="caution">
    <text evidence="2">The sequence shown here is derived from an EMBL/GenBank/DDBJ whole genome shotgun (WGS) entry which is preliminary data.</text>
</comment>
<evidence type="ECO:0000313" key="2">
    <source>
        <dbReference type="EMBL" id="OHV02038.1"/>
    </source>
</evidence>
<dbReference type="CDD" id="cd02440">
    <property type="entry name" value="AdoMet_MTases"/>
    <property type="match status" value="1"/>
</dbReference>
<evidence type="ECO:0000313" key="4">
    <source>
        <dbReference type="Proteomes" id="UP000179734"/>
    </source>
</evidence>
<dbReference type="GO" id="GO:0032259">
    <property type="term" value="P:methylation"/>
    <property type="evidence" value="ECO:0007669"/>
    <property type="project" value="UniProtKB-KW"/>
</dbReference>
<reference evidence="2 4" key="1">
    <citation type="submission" date="2016-10" db="EMBL/GenBank/DDBJ databases">
        <title>Genome sequence of Mycobacterium talmonii.</title>
        <authorList>
            <person name="Greninger A.L."/>
            <person name="Elliott B."/>
            <person name="Vasireddy S."/>
            <person name="Vasireddy R."/>
        </authorList>
    </citation>
    <scope>NUCLEOTIDE SEQUENCE [LARGE SCALE GENOMIC DNA]</scope>
    <source>
        <strain evidence="2">MO-5499</strain>
        <strain evidence="4">NE-TNMC-100812</strain>
    </source>
</reference>
<proteinExistence type="predicted"/>
<dbReference type="EMBL" id="MLQM01000092">
    <property type="protein sequence ID" value="OHV02038.1"/>
    <property type="molecule type" value="Genomic_DNA"/>
</dbReference>
<dbReference type="Proteomes" id="UP000179734">
    <property type="component" value="Unassembled WGS sequence"/>
</dbReference>
<keyword evidence="4" id="KW-1185">Reference proteome</keyword>
<dbReference type="Pfam" id="PF13649">
    <property type="entry name" value="Methyltransf_25"/>
    <property type="match status" value="1"/>
</dbReference>
<evidence type="ECO:0000259" key="1">
    <source>
        <dbReference type="Pfam" id="PF13649"/>
    </source>
</evidence>
<dbReference type="InterPro" id="IPR041698">
    <property type="entry name" value="Methyltransf_25"/>
</dbReference>
<dbReference type="Gene3D" id="3.40.50.150">
    <property type="entry name" value="Vaccinia Virus protein VP39"/>
    <property type="match status" value="1"/>
</dbReference>
<accession>A0A1S1NH86</accession>
<reference evidence="3 5" key="2">
    <citation type="journal article" date="2017" name="Int. J. Syst. Evol. Microbiol.">
        <title>Mycobacterium talmoniae sp. nov., a slowly growing mycobacterium isolated from human respiratory samples.</title>
        <authorList>
            <person name="Davidson R.M."/>
            <person name="DeGroote M.A."/>
            <person name="Marola J.L."/>
            <person name="Buss S."/>
            <person name="Jones V."/>
            <person name="McNeil M.R."/>
            <person name="Freifeld A.G."/>
            <person name="Elaine Epperson L."/>
            <person name="Hasan N.A."/>
            <person name="Jackson M."/>
            <person name="Iwen P.C."/>
            <person name="Salfinger M."/>
            <person name="Strong M."/>
        </authorList>
    </citation>
    <scope>NUCLEOTIDE SEQUENCE [LARGE SCALE GENOMIC DNA]</scope>
    <source>
        <strain evidence="3 5">ATCC BAA-2683</strain>
    </source>
</reference>
<evidence type="ECO:0000313" key="5">
    <source>
        <dbReference type="Proteomes" id="UP000238296"/>
    </source>
</evidence>
<reference evidence="3" key="3">
    <citation type="submission" date="2018-01" db="EMBL/GenBank/DDBJ databases">
        <authorList>
            <person name="Gaut B.S."/>
            <person name="Morton B.R."/>
            <person name="Clegg M.T."/>
            <person name="Duvall M.R."/>
        </authorList>
    </citation>
    <scope>NUCLEOTIDE SEQUENCE</scope>
    <source>
        <strain evidence="3">ATCC BAA-2683</strain>
    </source>
</reference>